<dbReference type="Proteomes" id="UP000027265">
    <property type="component" value="Unassembled WGS sequence"/>
</dbReference>
<accession>A0A067PE20</accession>
<dbReference type="AlphaFoldDB" id="A0A067PE20"/>
<sequence>MYTHNCQQFVDSAGVVDGSHPVDVHNGMVPRQHIASSHKLMQNCAFDIVLVEVPGLVDAHEALEHLAWWLKVKFVDDKPPFIGLIYIHDITKPRITYSKDKYDPMFFEVLGKEWFKQIVVVSNMWSKLEEQDFHQQLANEALLEGHWIQDYLWITNHASLRQESKDQVQKLEHSTAKKRARDDTPPSNGPVANQSSTQCGLGRIAQLPY</sequence>
<gene>
    <name evidence="2" type="ORF">JAAARDRAFT_49996</name>
</gene>
<evidence type="ECO:0000313" key="3">
    <source>
        <dbReference type="Proteomes" id="UP000027265"/>
    </source>
</evidence>
<evidence type="ECO:0000313" key="2">
    <source>
        <dbReference type="EMBL" id="KDQ52994.1"/>
    </source>
</evidence>
<dbReference type="InParanoid" id="A0A067PE20"/>
<name>A0A067PE20_9AGAM</name>
<feature type="compositionally biased region" description="Basic and acidic residues" evidence="1">
    <location>
        <begin position="165"/>
        <end position="184"/>
    </location>
</feature>
<keyword evidence="3" id="KW-1185">Reference proteome</keyword>
<dbReference type="OrthoDB" id="8954335at2759"/>
<reference evidence="3" key="1">
    <citation type="journal article" date="2014" name="Proc. Natl. Acad. Sci. U.S.A.">
        <title>Extensive sampling of basidiomycete genomes demonstrates inadequacy of the white-rot/brown-rot paradigm for wood decay fungi.</title>
        <authorList>
            <person name="Riley R."/>
            <person name="Salamov A.A."/>
            <person name="Brown D.W."/>
            <person name="Nagy L.G."/>
            <person name="Floudas D."/>
            <person name="Held B.W."/>
            <person name="Levasseur A."/>
            <person name="Lombard V."/>
            <person name="Morin E."/>
            <person name="Otillar R."/>
            <person name="Lindquist E.A."/>
            <person name="Sun H."/>
            <person name="LaButti K.M."/>
            <person name="Schmutz J."/>
            <person name="Jabbour D."/>
            <person name="Luo H."/>
            <person name="Baker S.E."/>
            <person name="Pisabarro A.G."/>
            <person name="Walton J.D."/>
            <person name="Blanchette R.A."/>
            <person name="Henrissat B."/>
            <person name="Martin F."/>
            <person name="Cullen D."/>
            <person name="Hibbett D.S."/>
            <person name="Grigoriev I.V."/>
        </authorList>
    </citation>
    <scope>NUCLEOTIDE SEQUENCE [LARGE SCALE GENOMIC DNA]</scope>
    <source>
        <strain evidence="3">MUCL 33604</strain>
    </source>
</reference>
<organism evidence="2 3">
    <name type="scientific">Jaapia argillacea MUCL 33604</name>
    <dbReference type="NCBI Taxonomy" id="933084"/>
    <lineage>
        <taxon>Eukaryota</taxon>
        <taxon>Fungi</taxon>
        <taxon>Dikarya</taxon>
        <taxon>Basidiomycota</taxon>
        <taxon>Agaricomycotina</taxon>
        <taxon>Agaricomycetes</taxon>
        <taxon>Agaricomycetidae</taxon>
        <taxon>Jaapiales</taxon>
        <taxon>Jaapiaceae</taxon>
        <taxon>Jaapia</taxon>
    </lineage>
</organism>
<dbReference type="HOGENOM" id="CLU_1315558_0_0_1"/>
<feature type="region of interest" description="Disordered" evidence="1">
    <location>
        <begin position="165"/>
        <end position="198"/>
    </location>
</feature>
<dbReference type="Gene3D" id="3.40.50.300">
    <property type="entry name" value="P-loop containing nucleotide triphosphate hydrolases"/>
    <property type="match status" value="1"/>
</dbReference>
<dbReference type="InterPro" id="IPR027417">
    <property type="entry name" value="P-loop_NTPase"/>
</dbReference>
<protein>
    <submittedName>
        <fullName evidence="2">Uncharacterized protein</fullName>
    </submittedName>
</protein>
<dbReference type="EMBL" id="KL197736">
    <property type="protein sequence ID" value="KDQ52994.1"/>
    <property type="molecule type" value="Genomic_DNA"/>
</dbReference>
<evidence type="ECO:0000256" key="1">
    <source>
        <dbReference type="SAM" id="MobiDB-lite"/>
    </source>
</evidence>
<proteinExistence type="predicted"/>